<dbReference type="SUPFAM" id="SSF117281">
    <property type="entry name" value="Kelch motif"/>
    <property type="match status" value="1"/>
</dbReference>
<gene>
    <name evidence="2" type="ORF">BVC80_1665g73</name>
</gene>
<dbReference type="InterPro" id="IPR015915">
    <property type="entry name" value="Kelch-typ_b-propeller"/>
</dbReference>
<feature type="compositionally biased region" description="Basic and acidic residues" evidence="1">
    <location>
        <begin position="349"/>
        <end position="362"/>
    </location>
</feature>
<dbReference type="PANTHER" id="PTHR47850:SF1">
    <property type="entry name" value="F-BOX_KELCH-REPEAT PROTEIN OR23"/>
    <property type="match status" value="1"/>
</dbReference>
<evidence type="ECO:0000313" key="2">
    <source>
        <dbReference type="EMBL" id="OVA20109.1"/>
    </source>
</evidence>
<accession>A0A200RBL8</accession>
<name>A0A200RBL8_MACCD</name>
<organism evidence="2 3">
    <name type="scientific">Macleaya cordata</name>
    <name type="common">Five-seeded plume-poppy</name>
    <name type="synonym">Bocconia cordata</name>
    <dbReference type="NCBI Taxonomy" id="56857"/>
    <lineage>
        <taxon>Eukaryota</taxon>
        <taxon>Viridiplantae</taxon>
        <taxon>Streptophyta</taxon>
        <taxon>Embryophyta</taxon>
        <taxon>Tracheophyta</taxon>
        <taxon>Spermatophyta</taxon>
        <taxon>Magnoliopsida</taxon>
        <taxon>Ranunculales</taxon>
        <taxon>Papaveraceae</taxon>
        <taxon>Papaveroideae</taxon>
        <taxon>Macleaya</taxon>
    </lineage>
</organism>
<dbReference type="OrthoDB" id="45365at2759"/>
<sequence>MSQKPKMCSSSSSSTNQTIFPGLRDEISKIILSSIPYSQHSLLKGVAKSWRVFLSSETLFSIRQKHHKHSDLICIFPEDPSHTAPYLFDLQCLSWCPLPPMPCIEDAALKLTGFISISLEHKIYVLGGEFGYVSFADGMISEKLSPSVHCIDIHASKPQWCPLAKMPSPRSRFACAANPKSKEILVAGGRRTYPNMSGISEDVINSELCYNVEEDEWKLLDGLPSFRKMCPGFFVEHEEGLKFLVIGGYDGNLGRRDGVVLDLKDGEKWKKTDKMLEDWGKSGLMIDHHNVAVAYGKEGDMPEEWGIPPWIFIFMLDGNVILRLVTILKSVVMYCTRYIAVPPARLKTSGERERGQGAERGRLRSRGR</sequence>
<feature type="region of interest" description="Disordered" evidence="1">
    <location>
        <begin position="349"/>
        <end position="368"/>
    </location>
</feature>
<dbReference type="InParanoid" id="A0A200RBL8"/>
<protein>
    <recommendedName>
        <fullName evidence="4">Kelch repeat type 1</fullName>
    </recommendedName>
</protein>
<reference evidence="2 3" key="1">
    <citation type="journal article" date="2017" name="Mol. Plant">
        <title>The Genome of Medicinal Plant Macleaya cordata Provides New Insights into Benzylisoquinoline Alkaloids Metabolism.</title>
        <authorList>
            <person name="Liu X."/>
            <person name="Liu Y."/>
            <person name="Huang P."/>
            <person name="Ma Y."/>
            <person name="Qing Z."/>
            <person name="Tang Q."/>
            <person name="Cao H."/>
            <person name="Cheng P."/>
            <person name="Zheng Y."/>
            <person name="Yuan Z."/>
            <person name="Zhou Y."/>
            <person name="Liu J."/>
            <person name="Tang Z."/>
            <person name="Zhuo Y."/>
            <person name="Zhang Y."/>
            <person name="Yu L."/>
            <person name="Huang J."/>
            <person name="Yang P."/>
            <person name="Peng Q."/>
            <person name="Zhang J."/>
            <person name="Jiang W."/>
            <person name="Zhang Z."/>
            <person name="Lin K."/>
            <person name="Ro D.K."/>
            <person name="Chen X."/>
            <person name="Xiong X."/>
            <person name="Shang Y."/>
            <person name="Huang S."/>
            <person name="Zeng J."/>
        </authorList>
    </citation>
    <scope>NUCLEOTIDE SEQUENCE [LARGE SCALE GENOMIC DNA]</scope>
    <source>
        <strain evidence="3">cv. BLH2017</strain>
        <tissue evidence="2">Root</tissue>
    </source>
</reference>
<dbReference type="PANTHER" id="PTHR47850">
    <property type="entry name" value="F-BOX/KELCH-REPEAT PROTEIN OR23"/>
    <property type="match status" value="1"/>
</dbReference>
<dbReference type="Proteomes" id="UP000195402">
    <property type="component" value="Unassembled WGS sequence"/>
</dbReference>
<evidence type="ECO:0008006" key="4">
    <source>
        <dbReference type="Google" id="ProtNLM"/>
    </source>
</evidence>
<comment type="caution">
    <text evidence="2">The sequence shown here is derived from an EMBL/GenBank/DDBJ whole genome shotgun (WGS) entry which is preliminary data.</text>
</comment>
<keyword evidence="3" id="KW-1185">Reference proteome</keyword>
<evidence type="ECO:0000256" key="1">
    <source>
        <dbReference type="SAM" id="MobiDB-lite"/>
    </source>
</evidence>
<dbReference type="Gene3D" id="2.120.10.80">
    <property type="entry name" value="Kelch-type beta propeller"/>
    <property type="match status" value="1"/>
</dbReference>
<evidence type="ECO:0000313" key="3">
    <source>
        <dbReference type="Proteomes" id="UP000195402"/>
    </source>
</evidence>
<dbReference type="EMBL" id="MVGT01000148">
    <property type="protein sequence ID" value="OVA20109.1"/>
    <property type="molecule type" value="Genomic_DNA"/>
</dbReference>
<dbReference type="AlphaFoldDB" id="A0A200RBL8"/>
<dbReference type="STRING" id="56857.A0A200RBL8"/>
<proteinExistence type="predicted"/>